<protein>
    <submittedName>
        <fullName evidence="1">Uncharacterized protein</fullName>
    </submittedName>
</protein>
<accession>A0A2I2AAV6</accession>
<dbReference type="Proteomes" id="UP000234579">
    <property type="component" value="Unassembled WGS sequence"/>
</dbReference>
<comment type="caution">
    <text evidence="1">The sequence shown here is derived from an EMBL/GenBank/DDBJ whole genome shotgun (WGS) entry which is preliminary data.</text>
</comment>
<dbReference type="AlphaFoldDB" id="A0A2I2AAV6"/>
<evidence type="ECO:0000313" key="2">
    <source>
        <dbReference type="Proteomes" id="UP000234579"/>
    </source>
</evidence>
<reference evidence="2" key="1">
    <citation type="submission" date="2017-12" db="EMBL/GenBank/DDBJ databases">
        <authorList>
            <person name="Christensen H."/>
        </authorList>
    </citation>
    <scope>NUCLEOTIDE SEQUENCE [LARGE SCALE GENOMIC DNA]</scope>
    <source>
        <strain evidence="2">268A</strain>
    </source>
</reference>
<sequence>MLITKKNIRDFNNNKLIQNLGNKPVWTVTKLFSDGKKLPLDAGQLVNEGKVTAWKSQGEGFHPAPGTLMTLDELAKSERLYGANRTLLVNTMEQDVIALDIESDTIQEAVDAFVNNLPVFYLENSVSGGFHALISLSKDIKAKYADIFKDNVLFQRKLIVQYGSQEFPDSFLNLKDLNWGLEEKLGLGTVEFFFKSHFITLTRSTLPVPICSKPHSPEEISQMYANLDKLLALITKTNNGQSRIQGTHGIVFGNNIPKLSKLISDSLSDEAMDSFFAMSPIDYPDHTSNGLSRYENAVVYKVANAIKSAFLDKSNPEMVMLTKKQYKDLTLDEFAYAIYLTVTKVVDHRKKHDTKRRGMPYLLYLSANCVARMRAEEAEFLKKRQAQVK</sequence>
<evidence type="ECO:0000313" key="1">
    <source>
        <dbReference type="EMBL" id="PLA76519.1"/>
    </source>
</evidence>
<dbReference type="EMBL" id="PKGI01000028">
    <property type="protein sequence ID" value="PLA76519.1"/>
    <property type="molecule type" value="Genomic_DNA"/>
</dbReference>
<proteinExistence type="predicted"/>
<dbReference type="RefSeq" id="WP_101811808.1">
    <property type="nucleotide sequence ID" value="NZ_PKGI01000028.1"/>
</dbReference>
<gene>
    <name evidence="1" type="ORF">CYR79_05695</name>
</gene>
<name>A0A2I2AAV6_9LACO</name>
<organism evidence="1 2">
    <name type="scientific">Ligilactobacillus agilis</name>
    <dbReference type="NCBI Taxonomy" id="1601"/>
    <lineage>
        <taxon>Bacteria</taxon>
        <taxon>Bacillati</taxon>
        <taxon>Bacillota</taxon>
        <taxon>Bacilli</taxon>
        <taxon>Lactobacillales</taxon>
        <taxon>Lactobacillaceae</taxon>
        <taxon>Ligilactobacillus</taxon>
    </lineage>
</organism>